<dbReference type="Gene3D" id="3.40.50.2000">
    <property type="entry name" value="Glycogen Phosphorylase B"/>
    <property type="match status" value="2"/>
</dbReference>
<keyword evidence="1 4" id="KW-0808">Transferase</keyword>
<feature type="domain" description="Glycosyl transferase family 1" evidence="2">
    <location>
        <begin position="256"/>
        <end position="409"/>
    </location>
</feature>
<dbReference type="InterPro" id="IPR001296">
    <property type="entry name" value="Glyco_trans_1"/>
</dbReference>
<evidence type="ECO:0000313" key="4">
    <source>
        <dbReference type="EMBL" id="MBB5660825.1"/>
    </source>
</evidence>
<gene>
    <name evidence="4" type="ORF">FHS65_001576</name>
</gene>
<keyword evidence="5" id="KW-1185">Reference proteome</keyword>
<dbReference type="CDD" id="cd03809">
    <property type="entry name" value="GT4_MtfB-like"/>
    <property type="match status" value="1"/>
</dbReference>
<reference evidence="4 5" key="1">
    <citation type="submission" date="2020-08" db="EMBL/GenBank/DDBJ databases">
        <title>Genomic Encyclopedia of Type Strains, Phase IV (KMG-IV): sequencing the most valuable type-strain genomes for metagenomic binning, comparative biology and taxonomic classification.</title>
        <authorList>
            <person name="Goeker M."/>
        </authorList>
    </citation>
    <scope>NUCLEOTIDE SEQUENCE [LARGE SCALE GENOMIC DNA]</scope>
    <source>
        <strain evidence="4 5">DSM 24448</strain>
    </source>
</reference>
<accession>A0A7W9A443</accession>
<dbReference type="Pfam" id="PF00534">
    <property type="entry name" value="Glycos_transf_1"/>
    <property type="match status" value="1"/>
</dbReference>
<dbReference type="EMBL" id="JACIJB010000005">
    <property type="protein sequence ID" value="MBB5660825.1"/>
    <property type="molecule type" value="Genomic_DNA"/>
</dbReference>
<evidence type="ECO:0000313" key="5">
    <source>
        <dbReference type="Proteomes" id="UP000548978"/>
    </source>
</evidence>
<dbReference type="Proteomes" id="UP000548978">
    <property type="component" value="Unassembled WGS sequence"/>
</dbReference>
<dbReference type="AlphaFoldDB" id="A0A7W9A443"/>
<protein>
    <submittedName>
        <fullName evidence="4">Glycosyltransferase involved in cell wall biosynthesis</fullName>
    </submittedName>
</protein>
<name>A0A7W9A443_9CAUL</name>
<proteinExistence type="predicted"/>
<evidence type="ECO:0000256" key="1">
    <source>
        <dbReference type="ARBA" id="ARBA00022679"/>
    </source>
</evidence>
<dbReference type="PANTHER" id="PTHR46401:SF2">
    <property type="entry name" value="GLYCOSYLTRANSFERASE WBBK-RELATED"/>
    <property type="match status" value="1"/>
</dbReference>
<sequence length="432" mass="47246">MTRVCIDGFNIGMAKGTGIATYGRNLLRNLNDAGLDTQVLYGPNAAINKKRPILNEIALIDAHTPRDRPLRRKIETLTARLGKTATGIAPSDTVIWPSRGGGRPVASAYWSSPRLFSTANRAFAADRVFTPLSFRSHEAVARPDVMHWTTALPCQARGVPNIYTIHDLIPLRLPHTTLDNKRLFLGLCRQIAKKADHIAVVSEATKRDVIDILGVEEDRISVTWQSVGIPPRLLAKSDETVAAELASVHQLGWKGYYLYFGAIEPKKNLGRIVEAYLTSGSTRPLVVVGGRAWLDEDETALMHQIRRTKKAREKRIRLYDFLPFSLLVDLIRGARGTLFPSIYEGFGLPVLESMALGTPVVTSTAASLPEVAGDAALMADPYDTAAIAAQIRALDADDDLAADLSARGRVQAEVFSPEAYQARLSALYARVA</sequence>
<dbReference type="SUPFAM" id="SSF53756">
    <property type="entry name" value="UDP-Glycosyltransferase/glycogen phosphorylase"/>
    <property type="match status" value="1"/>
</dbReference>
<evidence type="ECO:0000259" key="2">
    <source>
        <dbReference type="Pfam" id="PF00534"/>
    </source>
</evidence>
<dbReference type="InterPro" id="IPR028098">
    <property type="entry name" value="Glyco_trans_4-like_N"/>
</dbReference>
<organism evidence="4 5">
    <name type="scientific">Brevundimonas halotolerans</name>
    <dbReference type="NCBI Taxonomy" id="69670"/>
    <lineage>
        <taxon>Bacteria</taxon>
        <taxon>Pseudomonadati</taxon>
        <taxon>Pseudomonadota</taxon>
        <taxon>Alphaproteobacteria</taxon>
        <taxon>Caulobacterales</taxon>
        <taxon>Caulobacteraceae</taxon>
        <taxon>Brevundimonas</taxon>
    </lineage>
</organism>
<dbReference type="GO" id="GO:0016757">
    <property type="term" value="F:glycosyltransferase activity"/>
    <property type="evidence" value="ECO:0007669"/>
    <property type="project" value="InterPro"/>
</dbReference>
<dbReference type="RefSeq" id="WP_123288071.1">
    <property type="nucleotide sequence ID" value="NZ_JACIJB010000005.1"/>
</dbReference>
<dbReference type="GO" id="GO:0009103">
    <property type="term" value="P:lipopolysaccharide biosynthetic process"/>
    <property type="evidence" value="ECO:0007669"/>
    <property type="project" value="TreeGrafter"/>
</dbReference>
<dbReference type="Pfam" id="PF13439">
    <property type="entry name" value="Glyco_transf_4"/>
    <property type="match status" value="1"/>
</dbReference>
<dbReference type="PANTHER" id="PTHR46401">
    <property type="entry name" value="GLYCOSYLTRANSFERASE WBBK-RELATED"/>
    <property type="match status" value="1"/>
</dbReference>
<feature type="domain" description="Glycosyltransferase subfamily 4-like N-terminal" evidence="3">
    <location>
        <begin position="120"/>
        <end position="222"/>
    </location>
</feature>
<comment type="caution">
    <text evidence="4">The sequence shown here is derived from an EMBL/GenBank/DDBJ whole genome shotgun (WGS) entry which is preliminary data.</text>
</comment>
<dbReference type="OrthoDB" id="9801609at2"/>
<evidence type="ECO:0000259" key="3">
    <source>
        <dbReference type="Pfam" id="PF13439"/>
    </source>
</evidence>